<dbReference type="PRINTS" id="PR01576">
    <property type="entry name" value="PDEFORMYLASE"/>
</dbReference>
<protein>
    <submittedName>
        <fullName evidence="2">Peptide deformylase</fullName>
    </submittedName>
</protein>
<dbReference type="RefSeq" id="WP_023859484.1">
    <property type="nucleotide sequence ID" value="NZ_AZFH01000204.1"/>
</dbReference>
<dbReference type="EMBL" id="AZFH01000204">
    <property type="protein sequence ID" value="KRL75936.1"/>
    <property type="molecule type" value="Genomic_DNA"/>
</dbReference>
<dbReference type="InterPro" id="IPR023635">
    <property type="entry name" value="Peptide_deformylase"/>
</dbReference>
<evidence type="ECO:0000313" key="2">
    <source>
        <dbReference type="EMBL" id="KRL75936.1"/>
    </source>
</evidence>
<comment type="caution">
    <text evidence="2">The sequence shown here is derived from an EMBL/GenBank/DDBJ whole genome shotgun (WGS) entry which is preliminary data.</text>
</comment>
<reference evidence="2 3" key="1">
    <citation type="journal article" date="2015" name="Genome Announc.">
        <title>Expanding the biotechnology potential of lactobacilli through comparative genomics of 213 strains and associated genera.</title>
        <authorList>
            <person name="Sun Z."/>
            <person name="Harris H.M."/>
            <person name="McCann A."/>
            <person name="Guo C."/>
            <person name="Argimon S."/>
            <person name="Zhang W."/>
            <person name="Yang X."/>
            <person name="Jeffery I.B."/>
            <person name="Cooney J.C."/>
            <person name="Kagawa T.F."/>
            <person name="Liu W."/>
            <person name="Song Y."/>
            <person name="Salvetti E."/>
            <person name="Wrobel A."/>
            <person name="Rasinkangas P."/>
            <person name="Parkhill J."/>
            <person name="Rea M.C."/>
            <person name="O'Sullivan O."/>
            <person name="Ritari J."/>
            <person name="Douillard F.P."/>
            <person name="Paul Ross R."/>
            <person name="Yang R."/>
            <person name="Briner A.E."/>
            <person name="Felis G.E."/>
            <person name="de Vos W.M."/>
            <person name="Barrangou R."/>
            <person name="Klaenhammer T.R."/>
            <person name="Caufield P.W."/>
            <person name="Cui Y."/>
            <person name="Zhang H."/>
            <person name="O'Toole P.W."/>
        </authorList>
    </citation>
    <scope>NUCLEOTIDE SEQUENCE [LARGE SCALE GENOMIC DNA]</scope>
    <source>
        <strain evidence="2 3">DSM 15833</strain>
    </source>
</reference>
<dbReference type="AlphaFoldDB" id="A0A0R1T3I6"/>
<gene>
    <name evidence="2" type="ORF">FC36_GL002037</name>
</gene>
<dbReference type="Gene3D" id="3.90.45.10">
    <property type="entry name" value="Peptide deformylase"/>
    <property type="match status" value="1"/>
</dbReference>
<accession>A0A0R1T3I6</accession>
<dbReference type="CDD" id="cd00487">
    <property type="entry name" value="Pep_deformylase"/>
    <property type="match status" value="1"/>
</dbReference>
<dbReference type="PANTHER" id="PTHR10458:SF22">
    <property type="entry name" value="PEPTIDE DEFORMYLASE"/>
    <property type="match status" value="1"/>
</dbReference>
<comment type="similarity">
    <text evidence="1">Belongs to the polypeptide deformylase family.</text>
</comment>
<dbReference type="STRING" id="1423740.FC36_GL002037"/>
<dbReference type="NCBIfam" id="NF006670">
    <property type="entry name" value="PRK09218.1"/>
    <property type="match status" value="1"/>
</dbReference>
<dbReference type="GO" id="GO:0042586">
    <property type="term" value="F:peptide deformylase activity"/>
    <property type="evidence" value="ECO:0007669"/>
    <property type="project" value="InterPro"/>
</dbReference>
<organism evidence="2 3">
    <name type="scientific">Ligilactobacillus equi DSM 15833 = JCM 10991</name>
    <dbReference type="NCBI Taxonomy" id="1423740"/>
    <lineage>
        <taxon>Bacteria</taxon>
        <taxon>Bacillati</taxon>
        <taxon>Bacillota</taxon>
        <taxon>Bacilli</taxon>
        <taxon>Lactobacillales</taxon>
        <taxon>Lactobacillaceae</taxon>
        <taxon>Ligilactobacillus</taxon>
    </lineage>
</organism>
<dbReference type="SUPFAM" id="SSF56420">
    <property type="entry name" value="Peptide deformylase"/>
    <property type="match status" value="1"/>
</dbReference>
<dbReference type="PIRSF" id="PIRSF004749">
    <property type="entry name" value="Pep_def"/>
    <property type="match status" value="1"/>
</dbReference>
<dbReference type="Proteomes" id="UP000051048">
    <property type="component" value="Unassembled WGS sequence"/>
</dbReference>
<proteinExistence type="inferred from homology"/>
<dbReference type="OrthoDB" id="9784988at2"/>
<evidence type="ECO:0000256" key="1">
    <source>
        <dbReference type="ARBA" id="ARBA00010759"/>
    </source>
</evidence>
<dbReference type="InterPro" id="IPR036821">
    <property type="entry name" value="Peptide_deformylase_sf"/>
</dbReference>
<name>A0A0R1T3I6_9LACO</name>
<dbReference type="PANTHER" id="PTHR10458">
    <property type="entry name" value="PEPTIDE DEFORMYLASE"/>
    <property type="match status" value="1"/>
</dbReference>
<dbReference type="PATRIC" id="fig|1423740.3.peg.2204"/>
<evidence type="ECO:0000313" key="3">
    <source>
        <dbReference type="Proteomes" id="UP000051048"/>
    </source>
</evidence>
<dbReference type="Pfam" id="PF01327">
    <property type="entry name" value="Pep_deformylase"/>
    <property type="match status" value="1"/>
</dbReference>
<sequence length="138" mass="15515">MTVQAINRDQLFLSQKAAKATPADRQVIQDLKDTLAVHRQECVGMAANMIGVNKKIIIASIAPMLDLIMVNPRITAKSGAFNTMEGCLSLKGQRPTKRYHEITVEFLNENFEARVQTFKDWPAQIIQHELDHCQGIII</sequence>